<dbReference type="Gene3D" id="3.40.630.10">
    <property type="entry name" value="Zn peptidases"/>
    <property type="match status" value="1"/>
</dbReference>
<protein>
    <recommendedName>
        <fullName evidence="5">Amidohydrolase</fullName>
    </recommendedName>
</protein>
<reference evidence="1 3" key="1">
    <citation type="submission" date="2015-01" db="EMBL/GenBank/DDBJ databases">
        <title>Genome sequences of high lactate-tolerant strain Salinicoccus roseus W12 with industrial interest.</title>
        <authorList>
            <person name="Wang H."/>
            <person name="Yu B."/>
        </authorList>
    </citation>
    <scope>NUCLEOTIDE SEQUENCE [LARGE SCALE GENOMIC DNA]</scope>
    <source>
        <strain evidence="1 3">W12</strain>
    </source>
</reference>
<evidence type="ECO:0008006" key="5">
    <source>
        <dbReference type="Google" id="ProtNLM"/>
    </source>
</evidence>
<sequence>MEINNFERARELRHELHANPELSNEDFGHYAKEVSAAYFYIGNGEDHPPLHTSEYDFIDEHIKTGCNMFKMLANV</sequence>
<evidence type="ECO:0000313" key="4">
    <source>
        <dbReference type="Proteomes" id="UP000527860"/>
    </source>
</evidence>
<dbReference type="AlphaFoldDB" id="A0A0C2HM43"/>
<name>A0A0C2HM43_9STAP</name>
<comment type="caution">
    <text evidence="1">The sequence shown here is derived from an EMBL/GenBank/DDBJ whole genome shotgun (WGS) entry which is preliminary data.</text>
</comment>
<dbReference type="OrthoDB" id="2416606at2"/>
<reference evidence="2" key="2">
    <citation type="submission" date="2020-04" db="EMBL/GenBank/DDBJ databases">
        <authorList>
            <person name="Tanveer F."/>
            <person name="Xie Y."/>
            <person name="Shinwari Z.K."/>
        </authorList>
    </citation>
    <scope>NUCLEOTIDE SEQUENCE</scope>
    <source>
        <strain evidence="2">MOSEL-ME25</strain>
    </source>
</reference>
<dbReference type="Proteomes" id="UP000527860">
    <property type="component" value="Unassembled WGS sequence"/>
</dbReference>
<reference evidence="2" key="3">
    <citation type="submission" date="2022-12" db="EMBL/GenBank/DDBJ databases">
        <title>Genome analysis and biological profiling of marine Salinicoccus roseus MOSEL-ME25.</title>
        <authorList>
            <person name="Mirza F.T."/>
            <person name="Xie Y."/>
            <person name="Shinwari Z.K."/>
        </authorList>
    </citation>
    <scope>NUCLEOTIDE SEQUENCE</scope>
    <source>
        <strain evidence="2">MOSEL-ME25</strain>
    </source>
</reference>
<evidence type="ECO:0000313" key="2">
    <source>
        <dbReference type="EMBL" id="MDB0580739.1"/>
    </source>
</evidence>
<dbReference type="Proteomes" id="UP000031546">
    <property type="component" value="Unassembled WGS sequence"/>
</dbReference>
<dbReference type="STRING" id="45670.SN16_07985"/>
<dbReference type="RefSeq" id="WP_040106094.1">
    <property type="nucleotide sequence ID" value="NZ_JABEVU030000001.1"/>
</dbReference>
<dbReference type="GeneID" id="77845491"/>
<accession>A0A0C2HM43</accession>
<dbReference type="EMBL" id="JXII01000006">
    <property type="protein sequence ID" value="KIH70636.1"/>
    <property type="molecule type" value="Genomic_DNA"/>
</dbReference>
<evidence type="ECO:0000313" key="1">
    <source>
        <dbReference type="EMBL" id="KIH70636.1"/>
    </source>
</evidence>
<proteinExistence type="predicted"/>
<organism evidence="1 3">
    <name type="scientific">Salinicoccus roseus</name>
    <dbReference type="NCBI Taxonomy" id="45670"/>
    <lineage>
        <taxon>Bacteria</taxon>
        <taxon>Bacillati</taxon>
        <taxon>Bacillota</taxon>
        <taxon>Bacilli</taxon>
        <taxon>Bacillales</taxon>
        <taxon>Staphylococcaceae</taxon>
        <taxon>Salinicoccus</taxon>
    </lineage>
</organism>
<dbReference type="EMBL" id="JABEVU030000001">
    <property type="protein sequence ID" value="MDB0580739.1"/>
    <property type="molecule type" value="Genomic_DNA"/>
</dbReference>
<evidence type="ECO:0000313" key="3">
    <source>
        <dbReference type="Proteomes" id="UP000031546"/>
    </source>
</evidence>
<dbReference type="SUPFAM" id="SSF53187">
    <property type="entry name" value="Zn-dependent exopeptidases"/>
    <property type="match status" value="1"/>
</dbReference>
<gene>
    <name evidence="2" type="ORF">F7P68_0009360</name>
    <name evidence="1" type="ORF">SN16_07985</name>
</gene>
<keyword evidence="4" id="KW-1185">Reference proteome</keyword>